<dbReference type="AlphaFoldDB" id="A0A183K9S7"/>
<name>A0A183K9S7_9TREM</name>
<keyword evidence="3" id="KW-1185">Reference proteome</keyword>
<proteinExistence type="predicted"/>
<reference evidence="4" key="1">
    <citation type="submission" date="2016-06" db="UniProtKB">
        <authorList>
            <consortium name="WormBaseParasite"/>
        </authorList>
    </citation>
    <scope>IDENTIFICATION</scope>
</reference>
<evidence type="ECO:0000256" key="1">
    <source>
        <dbReference type="SAM" id="MobiDB-lite"/>
    </source>
</evidence>
<dbReference type="Proteomes" id="UP000279833">
    <property type="component" value="Unassembled WGS sequence"/>
</dbReference>
<reference evidence="2 3" key="2">
    <citation type="submission" date="2018-11" db="EMBL/GenBank/DDBJ databases">
        <authorList>
            <consortium name="Pathogen Informatics"/>
        </authorList>
    </citation>
    <scope>NUCLEOTIDE SEQUENCE [LARGE SCALE GENOMIC DNA]</scope>
    <source>
        <strain evidence="2">Dakar</strain>
        <strain evidence="3">Dakar, Senegal</strain>
    </source>
</reference>
<dbReference type="WBParaSite" id="SCUD_0001176001-mRNA-1">
    <property type="protein sequence ID" value="SCUD_0001176001-mRNA-1"/>
    <property type="gene ID" value="SCUD_0001176001"/>
</dbReference>
<accession>A0A183K9S7</accession>
<organism evidence="4">
    <name type="scientific">Schistosoma curassoni</name>
    <dbReference type="NCBI Taxonomy" id="6186"/>
    <lineage>
        <taxon>Eukaryota</taxon>
        <taxon>Metazoa</taxon>
        <taxon>Spiralia</taxon>
        <taxon>Lophotrochozoa</taxon>
        <taxon>Platyhelminthes</taxon>
        <taxon>Trematoda</taxon>
        <taxon>Digenea</taxon>
        <taxon>Strigeidida</taxon>
        <taxon>Schistosomatoidea</taxon>
        <taxon>Schistosomatidae</taxon>
        <taxon>Schistosoma</taxon>
    </lineage>
</organism>
<evidence type="ECO:0000313" key="2">
    <source>
        <dbReference type="EMBL" id="VDP45956.1"/>
    </source>
</evidence>
<evidence type="ECO:0000313" key="3">
    <source>
        <dbReference type="Proteomes" id="UP000279833"/>
    </source>
</evidence>
<dbReference type="EMBL" id="UZAK01034631">
    <property type="protein sequence ID" value="VDP45956.1"/>
    <property type="molecule type" value="Genomic_DNA"/>
</dbReference>
<sequence length="94" mass="10733">MSWETNQIRELKSEKPNTPLSTTDGTERIDHGRVNETLYKDEITNYGSSHETSQHTLNINPLITKKTVVAVEELRVMRQSIKCLHNDVEGLLAK</sequence>
<protein>
    <submittedName>
        <fullName evidence="2 4">Uncharacterized protein</fullName>
    </submittedName>
</protein>
<gene>
    <name evidence="2" type="ORF">SCUD_LOCUS11760</name>
</gene>
<evidence type="ECO:0000313" key="4">
    <source>
        <dbReference type="WBParaSite" id="SCUD_0001176001-mRNA-1"/>
    </source>
</evidence>
<feature type="region of interest" description="Disordered" evidence="1">
    <location>
        <begin position="1"/>
        <end position="30"/>
    </location>
</feature>